<evidence type="ECO:0000313" key="8">
    <source>
        <dbReference type="RefSeq" id="XP_022099946.1"/>
    </source>
</evidence>
<dbReference type="CTD" id="8079"/>
<dbReference type="Pfam" id="PF10248">
    <property type="entry name" value="Mlf1IP"/>
    <property type="match status" value="1"/>
</dbReference>
<evidence type="ECO:0000313" key="7">
    <source>
        <dbReference type="RefSeq" id="XP_022099945.1"/>
    </source>
</evidence>
<sequence length="265" mass="30349">MMFGSMFRDFDEDPFFSDMHDMHRRHMQRMQPVFSPSFGFSPFMALEGGRGQDHFDGTGRAHRNYDRQALQPFGMEEPFGMGFGNMFSNMQTMMANMHRNFENMANSPDVHSFSHSSFTSYSSDGNGAPKVYQATSSTRKAPGGVKETRRSVRDSEVGLERMAVGHHLGDRAHVVERSRNSRTGQMEQKQDFTNLDETEADAFNSEWRERTQRYNRHHAVSGRHRQSTPAITSGRENYTSVQRDRSPSRPTGPSKGGRHRSRDHD</sequence>
<name>A0A8B7Z9L6_ACAPL</name>
<keyword evidence="4" id="KW-0597">Phosphoprotein</keyword>
<feature type="compositionally biased region" description="Basic residues" evidence="5">
    <location>
        <begin position="256"/>
        <end position="265"/>
    </location>
</feature>
<dbReference type="RefSeq" id="XP_022099946.1">
    <property type="nucleotide sequence ID" value="XM_022244254.1"/>
</dbReference>
<comment type="similarity">
    <text evidence="2">Belongs to the MLF family.</text>
</comment>
<dbReference type="InterPro" id="IPR019376">
    <property type="entry name" value="Myeloid_leukemia_factor"/>
</dbReference>
<dbReference type="GO" id="GO:0005737">
    <property type="term" value="C:cytoplasm"/>
    <property type="evidence" value="ECO:0007669"/>
    <property type="project" value="UniProtKB-SubCell"/>
</dbReference>
<dbReference type="Proteomes" id="UP000694845">
    <property type="component" value="Unplaced"/>
</dbReference>
<feature type="compositionally biased region" description="Polar residues" evidence="5">
    <location>
        <begin position="181"/>
        <end position="193"/>
    </location>
</feature>
<evidence type="ECO:0000256" key="4">
    <source>
        <dbReference type="ARBA" id="ARBA00022553"/>
    </source>
</evidence>
<dbReference type="RefSeq" id="XP_022099945.1">
    <property type="nucleotide sequence ID" value="XM_022244253.1"/>
</dbReference>
<evidence type="ECO:0000256" key="5">
    <source>
        <dbReference type="SAM" id="MobiDB-lite"/>
    </source>
</evidence>
<dbReference type="AlphaFoldDB" id="A0A8B7Z9L6"/>
<evidence type="ECO:0000256" key="1">
    <source>
        <dbReference type="ARBA" id="ARBA00004496"/>
    </source>
</evidence>
<feature type="region of interest" description="Disordered" evidence="5">
    <location>
        <begin position="121"/>
        <end position="153"/>
    </location>
</feature>
<keyword evidence="3" id="KW-0963">Cytoplasm</keyword>
<gene>
    <name evidence="7 8 9" type="primary">LOC110984259</name>
</gene>
<dbReference type="KEGG" id="aplc:110984259"/>
<feature type="compositionally biased region" description="Polar residues" evidence="5">
    <location>
        <begin position="227"/>
        <end position="241"/>
    </location>
</feature>
<evidence type="ECO:0000313" key="6">
    <source>
        <dbReference type="Proteomes" id="UP000694845"/>
    </source>
</evidence>
<accession>A0A8B7Z9L6</accession>
<comment type="subcellular location">
    <subcellularLocation>
        <location evidence="1">Cytoplasm</location>
    </subcellularLocation>
</comment>
<evidence type="ECO:0000256" key="2">
    <source>
        <dbReference type="ARBA" id="ARBA00008332"/>
    </source>
</evidence>
<dbReference type="PANTHER" id="PTHR13105">
    <property type="entry name" value="MYELOID LEUKEMIA FACTOR"/>
    <property type="match status" value="1"/>
</dbReference>
<keyword evidence="6" id="KW-1185">Reference proteome</keyword>
<evidence type="ECO:0000256" key="3">
    <source>
        <dbReference type="ARBA" id="ARBA00022490"/>
    </source>
</evidence>
<proteinExistence type="inferred from homology"/>
<organism evidence="6 8">
    <name type="scientific">Acanthaster planci</name>
    <name type="common">Crown-of-thorns starfish</name>
    <dbReference type="NCBI Taxonomy" id="133434"/>
    <lineage>
        <taxon>Eukaryota</taxon>
        <taxon>Metazoa</taxon>
        <taxon>Echinodermata</taxon>
        <taxon>Eleutherozoa</taxon>
        <taxon>Asterozoa</taxon>
        <taxon>Asteroidea</taxon>
        <taxon>Valvatacea</taxon>
        <taxon>Valvatida</taxon>
        <taxon>Acanthasteridae</taxon>
        <taxon>Acanthaster</taxon>
    </lineage>
</organism>
<dbReference type="OrthoDB" id="8707547at2759"/>
<feature type="region of interest" description="Disordered" evidence="5">
    <location>
        <begin position="175"/>
        <end position="265"/>
    </location>
</feature>
<protein>
    <submittedName>
        <fullName evidence="7 8">Myeloid leukemia factor 2-like</fullName>
    </submittedName>
</protein>
<dbReference type="RefSeq" id="XP_022099947.1">
    <property type="nucleotide sequence ID" value="XM_022244255.1"/>
</dbReference>
<dbReference type="OMA" id="MLMPFGF"/>
<feature type="compositionally biased region" description="Basic residues" evidence="5">
    <location>
        <begin position="213"/>
        <end position="226"/>
    </location>
</feature>
<evidence type="ECO:0000313" key="9">
    <source>
        <dbReference type="RefSeq" id="XP_022099947.1"/>
    </source>
</evidence>
<dbReference type="GeneID" id="110984259"/>
<reference evidence="7 8" key="1">
    <citation type="submission" date="2025-04" db="UniProtKB">
        <authorList>
            <consortium name="RefSeq"/>
        </authorList>
    </citation>
    <scope>IDENTIFICATION</scope>
</reference>